<name>A0A1H8ADL0_9MICO</name>
<evidence type="ECO:0000313" key="2">
    <source>
        <dbReference type="Proteomes" id="UP000297654"/>
    </source>
</evidence>
<comment type="caution">
    <text evidence="1">The sequence shown here is derived from an EMBL/GenBank/DDBJ whole genome shotgun (WGS) entry which is preliminary data.</text>
</comment>
<dbReference type="EMBL" id="SOFF01000031">
    <property type="protein sequence ID" value="TFB88480.1"/>
    <property type="molecule type" value="Genomic_DNA"/>
</dbReference>
<keyword evidence="2" id="KW-1185">Reference proteome</keyword>
<sequence>MLDGQAFLQADAATSAALGLTPGGYTCHALGDAVLDEWRTVLDPALLLESLAGGAALSSGPVTGEPARISVVIDSGEGSASSLVIAAEGHPLPSRLTVGDALGVADVRFSAGAQPSRFQRRPRSCRPARTRYQPAMPAQAKPRRFRPDSWSVKARHTPAVSPDRAVCSIASSVRGAPWAHVT</sequence>
<dbReference type="AlphaFoldDB" id="A0A1H8ADL0"/>
<organism evidence="1 2">
    <name type="scientific">Cryobacterium luteum</name>
    <dbReference type="NCBI Taxonomy" id="1424661"/>
    <lineage>
        <taxon>Bacteria</taxon>
        <taxon>Bacillati</taxon>
        <taxon>Actinomycetota</taxon>
        <taxon>Actinomycetes</taxon>
        <taxon>Micrococcales</taxon>
        <taxon>Microbacteriaceae</taxon>
        <taxon>Cryobacterium</taxon>
    </lineage>
</organism>
<dbReference type="RefSeq" id="WP_092106241.1">
    <property type="nucleotide sequence ID" value="NZ_FOCN01000001.1"/>
</dbReference>
<protein>
    <submittedName>
        <fullName evidence="1">Uncharacterized protein</fullName>
    </submittedName>
</protein>
<dbReference type="Proteomes" id="UP000297654">
    <property type="component" value="Unassembled WGS sequence"/>
</dbReference>
<proteinExistence type="predicted"/>
<evidence type="ECO:0000313" key="1">
    <source>
        <dbReference type="EMBL" id="TFB88480.1"/>
    </source>
</evidence>
<accession>A0A1H8ADL0</accession>
<dbReference type="STRING" id="1424661.SAMN05216281_101137"/>
<dbReference type="OrthoDB" id="5112276at2"/>
<gene>
    <name evidence="1" type="ORF">E3O10_11785</name>
</gene>
<reference evidence="1 2" key="1">
    <citation type="submission" date="2019-03" db="EMBL/GenBank/DDBJ databases">
        <title>Genomics of glacier-inhabiting Cryobacterium strains.</title>
        <authorList>
            <person name="Liu Q."/>
            <person name="Xin Y.-H."/>
        </authorList>
    </citation>
    <scope>NUCLEOTIDE SEQUENCE [LARGE SCALE GENOMIC DNA]</scope>
    <source>
        <strain evidence="1 2">Hh15</strain>
    </source>
</reference>